<dbReference type="KEGG" id="gms:SOIL9_77380"/>
<gene>
    <name evidence="2" type="ORF">SOIL9_77380</name>
</gene>
<name>A0A6P2DIA1_9BACT</name>
<reference evidence="2 3" key="1">
    <citation type="submission" date="2019-05" db="EMBL/GenBank/DDBJ databases">
        <authorList>
            <consortium name="Science for Life Laboratories"/>
        </authorList>
    </citation>
    <scope>NUCLEOTIDE SEQUENCE [LARGE SCALE GENOMIC DNA]</scope>
    <source>
        <strain evidence="2">Soil9</strain>
    </source>
</reference>
<organism evidence="2 3">
    <name type="scientific">Gemmata massiliana</name>
    <dbReference type="NCBI Taxonomy" id="1210884"/>
    <lineage>
        <taxon>Bacteria</taxon>
        <taxon>Pseudomonadati</taxon>
        <taxon>Planctomycetota</taxon>
        <taxon>Planctomycetia</taxon>
        <taxon>Gemmatales</taxon>
        <taxon>Gemmataceae</taxon>
        <taxon>Gemmata</taxon>
    </lineage>
</organism>
<feature type="transmembrane region" description="Helical" evidence="1">
    <location>
        <begin position="185"/>
        <end position="201"/>
    </location>
</feature>
<feature type="transmembrane region" description="Helical" evidence="1">
    <location>
        <begin position="47"/>
        <end position="65"/>
    </location>
</feature>
<evidence type="ECO:0000313" key="3">
    <source>
        <dbReference type="Proteomes" id="UP000464178"/>
    </source>
</evidence>
<protein>
    <recommendedName>
        <fullName evidence="4">DUF4239 domain-containing protein</fullName>
    </recommendedName>
</protein>
<keyword evidence="3" id="KW-1185">Reference proteome</keyword>
<accession>A0A6P2DIA1</accession>
<keyword evidence="1" id="KW-1133">Transmembrane helix</keyword>
<evidence type="ECO:0000313" key="2">
    <source>
        <dbReference type="EMBL" id="VTS01771.1"/>
    </source>
</evidence>
<evidence type="ECO:0000256" key="1">
    <source>
        <dbReference type="SAM" id="Phobius"/>
    </source>
</evidence>
<dbReference type="Proteomes" id="UP000464178">
    <property type="component" value="Chromosome"/>
</dbReference>
<evidence type="ECO:0008006" key="4">
    <source>
        <dbReference type="Google" id="ProtNLM"/>
    </source>
</evidence>
<dbReference type="AlphaFoldDB" id="A0A6P2DIA1"/>
<dbReference type="EMBL" id="LR593886">
    <property type="protein sequence ID" value="VTS01771.1"/>
    <property type="molecule type" value="Genomic_DNA"/>
</dbReference>
<feature type="transmembrane region" description="Helical" evidence="1">
    <location>
        <begin position="6"/>
        <end position="26"/>
    </location>
</feature>
<dbReference type="RefSeq" id="WP_162672551.1">
    <property type="nucleotide sequence ID" value="NZ_LR593886.1"/>
</dbReference>
<keyword evidence="1" id="KW-0812">Transmembrane</keyword>
<keyword evidence="1" id="KW-0472">Membrane</keyword>
<dbReference type="InterPro" id="IPR025333">
    <property type="entry name" value="DUF4239"/>
</dbReference>
<proteinExistence type="predicted"/>
<feature type="transmembrane region" description="Helical" evidence="1">
    <location>
        <begin position="213"/>
        <end position="231"/>
    </location>
</feature>
<dbReference type="Pfam" id="PF14023">
    <property type="entry name" value="Bestrophin-like"/>
    <property type="match status" value="1"/>
</dbReference>
<sequence length="261" mass="29223">MLQDWPTWIIVVAILGLMLGANELGFRAGRRHHRNETELSRTVSNTFKGSIFGLVALLLGFSFSATTSRYDLRQRLVLDQSNAVGTCYLRAGLLDETSCTHIRGILRRYVEVRVEQYRAGREEAAVARDQAEIDRLLADLWGAVEDANRREPERVHKSSIVPASNEVIDLSSTRTWANRNHLPEPVLFLLMVSVLVTSLLLGHSSGQAERRHVSLWLASNAVFALVLFIVLDFDRPRRGLIRVDQTPFVELNASLGSVPAP</sequence>